<gene>
    <name evidence="2" type="ORF">J7I42_26325</name>
</gene>
<dbReference type="Proteomes" id="UP000677244">
    <property type="component" value="Unassembled WGS sequence"/>
</dbReference>
<comment type="caution">
    <text evidence="2">The sequence shown here is derived from an EMBL/GenBank/DDBJ whole genome shotgun (WGS) entry which is preliminary data.</text>
</comment>
<evidence type="ECO:0000256" key="1">
    <source>
        <dbReference type="SAM" id="Coils"/>
    </source>
</evidence>
<keyword evidence="1" id="KW-0175">Coiled coil</keyword>
<accession>A0ABS3Z0Z9</accession>
<name>A0ABS3Z0Z9_9BACT</name>
<reference evidence="2 3" key="1">
    <citation type="submission" date="2021-03" db="EMBL/GenBank/DDBJ databases">
        <title>Assistant Professor.</title>
        <authorList>
            <person name="Huq M.A."/>
        </authorList>
    </citation>
    <scope>NUCLEOTIDE SEQUENCE [LARGE SCALE GENOMIC DNA]</scope>
    <source>
        <strain evidence="2 3">MAH-29</strain>
    </source>
</reference>
<dbReference type="RefSeq" id="WP_209141879.1">
    <property type="nucleotide sequence ID" value="NZ_JAGHKO010000011.1"/>
</dbReference>
<protein>
    <submittedName>
        <fullName evidence="2">Uncharacterized protein</fullName>
    </submittedName>
</protein>
<organism evidence="2 3">
    <name type="scientific">Niastella soli</name>
    <dbReference type="NCBI Taxonomy" id="2821487"/>
    <lineage>
        <taxon>Bacteria</taxon>
        <taxon>Pseudomonadati</taxon>
        <taxon>Bacteroidota</taxon>
        <taxon>Chitinophagia</taxon>
        <taxon>Chitinophagales</taxon>
        <taxon>Chitinophagaceae</taxon>
        <taxon>Niastella</taxon>
    </lineage>
</organism>
<keyword evidence="3" id="KW-1185">Reference proteome</keyword>
<feature type="coiled-coil region" evidence="1">
    <location>
        <begin position="206"/>
        <end position="243"/>
    </location>
</feature>
<sequence>MNIIFARFYSISFAIIFILGATTAKAQNWSPSGSLGLACMPAFKLDIATGAVLDGIRIMHNDQKMVKIHSGSLHALAFNPITQEGDAGIVYGSTAGPLNFGFLLAPLAGAESGLRMDQDGNVGIGCHDTKGYKLAVAGTAIFTKVVVKSLPWSDYVFNTTYRLRPLSEVEQFIKTYHHLPEVLPAEEVEKNGIDVGDNQATLLKKIEELTLYAIEQEKQIRQLREENRDLQLLKKEVEEMKTILKEIKK</sequence>
<evidence type="ECO:0000313" key="2">
    <source>
        <dbReference type="EMBL" id="MBO9203828.1"/>
    </source>
</evidence>
<evidence type="ECO:0000313" key="3">
    <source>
        <dbReference type="Proteomes" id="UP000677244"/>
    </source>
</evidence>
<dbReference type="EMBL" id="JAGHKO010000011">
    <property type="protein sequence ID" value="MBO9203828.1"/>
    <property type="molecule type" value="Genomic_DNA"/>
</dbReference>
<proteinExistence type="predicted"/>